<feature type="region of interest" description="Disordered" evidence="1">
    <location>
        <begin position="1"/>
        <end position="50"/>
    </location>
</feature>
<evidence type="ECO:0000313" key="3">
    <source>
        <dbReference type="EnsemblMetazoa" id="ASIC008748-PA"/>
    </source>
</evidence>
<sequence length="142" mass="15844">MSILRDNNNKLPSHVPNESRINISRPTLSNPFPGFSSKQQPSPDSRTPLIPHTKLTFDHSDIKEEVRPFHIINTISTSSSPSASIEGILTETNRLAAKGFRVKGCETRVRVRDDDYDVRENSNPSHRSSTGAHQISEPKVSE</sequence>
<protein>
    <submittedName>
        <fullName evidence="2 3">Uncharacterized protein</fullName>
    </submittedName>
</protein>
<feature type="compositionally biased region" description="Polar residues" evidence="1">
    <location>
        <begin position="19"/>
        <end position="45"/>
    </location>
</feature>
<keyword evidence="4" id="KW-1185">Reference proteome</keyword>
<feature type="compositionally biased region" description="Polar residues" evidence="1">
    <location>
        <begin position="1"/>
        <end position="11"/>
    </location>
</feature>
<feature type="region of interest" description="Disordered" evidence="1">
    <location>
        <begin position="115"/>
        <end position="142"/>
    </location>
</feature>
<evidence type="ECO:0000313" key="2">
    <source>
        <dbReference type="EMBL" id="KFB41185.1"/>
    </source>
</evidence>
<feature type="compositionally biased region" description="Polar residues" evidence="1">
    <location>
        <begin position="121"/>
        <end position="133"/>
    </location>
</feature>
<name>A0A084VT91_ANOSI</name>
<dbReference type="EMBL" id="KE525074">
    <property type="protein sequence ID" value="KFB41185.1"/>
    <property type="molecule type" value="Genomic_DNA"/>
</dbReference>
<evidence type="ECO:0000313" key="4">
    <source>
        <dbReference type="Proteomes" id="UP000030765"/>
    </source>
</evidence>
<accession>A0A084VT91</accession>
<evidence type="ECO:0000256" key="1">
    <source>
        <dbReference type="SAM" id="MobiDB-lite"/>
    </source>
</evidence>
<reference evidence="2 4" key="1">
    <citation type="journal article" date="2014" name="BMC Genomics">
        <title>Genome sequence of Anopheles sinensis provides insight into genetics basis of mosquito competence for malaria parasites.</title>
        <authorList>
            <person name="Zhou D."/>
            <person name="Zhang D."/>
            <person name="Ding G."/>
            <person name="Shi L."/>
            <person name="Hou Q."/>
            <person name="Ye Y."/>
            <person name="Xu Y."/>
            <person name="Zhou H."/>
            <person name="Xiong C."/>
            <person name="Li S."/>
            <person name="Yu J."/>
            <person name="Hong S."/>
            <person name="Yu X."/>
            <person name="Zou P."/>
            <person name="Chen C."/>
            <person name="Chang X."/>
            <person name="Wang W."/>
            <person name="Lv Y."/>
            <person name="Sun Y."/>
            <person name="Ma L."/>
            <person name="Shen B."/>
            <person name="Zhu C."/>
        </authorList>
    </citation>
    <scope>NUCLEOTIDE SEQUENCE [LARGE SCALE GENOMIC DNA]</scope>
</reference>
<gene>
    <name evidence="2" type="ORF">ZHAS_00008748</name>
</gene>
<organism evidence="2">
    <name type="scientific">Anopheles sinensis</name>
    <name type="common">Mosquito</name>
    <dbReference type="NCBI Taxonomy" id="74873"/>
    <lineage>
        <taxon>Eukaryota</taxon>
        <taxon>Metazoa</taxon>
        <taxon>Ecdysozoa</taxon>
        <taxon>Arthropoda</taxon>
        <taxon>Hexapoda</taxon>
        <taxon>Insecta</taxon>
        <taxon>Pterygota</taxon>
        <taxon>Neoptera</taxon>
        <taxon>Endopterygota</taxon>
        <taxon>Diptera</taxon>
        <taxon>Nematocera</taxon>
        <taxon>Culicoidea</taxon>
        <taxon>Culicidae</taxon>
        <taxon>Anophelinae</taxon>
        <taxon>Anopheles</taxon>
    </lineage>
</organism>
<dbReference type="AlphaFoldDB" id="A0A084VT91"/>
<dbReference type="EMBL" id="ATLV01016275">
    <property type="status" value="NOT_ANNOTATED_CDS"/>
    <property type="molecule type" value="Genomic_DNA"/>
</dbReference>
<dbReference type="Proteomes" id="UP000030765">
    <property type="component" value="Unassembled WGS sequence"/>
</dbReference>
<reference evidence="3" key="2">
    <citation type="submission" date="2020-05" db="UniProtKB">
        <authorList>
            <consortium name="EnsemblMetazoa"/>
        </authorList>
    </citation>
    <scope>IDENTIFICATION</scope>
</reference>
<dbReference type="EnsemblMetazoa" id="ASIC008748-RA">
    <property type="protein sequence ID" value="ASIC008748-PA"/>
    <property type="gene ID" value="ASIC008748"/>
</dbReference>
<proteinExistence type="predicted"/>
<dbReference type="VEuPathDB" id="VectorBase:ASIC008748"/>